<evidence type="ECO:0000313" key="2">
    <source>
        <dbReference type="EMBL" id="SMQ86025.1"/>
    </source>
</evidence>
<reference evidence="3" key="1">
    <citation type="submission" date="2017-04" db="EMBL/GenBank/DDBJ databases">
        <authorList>
            <person name="Varghese N."/>
            <person name="Submissions S."/>
        </authorList>
    </citation>
    <scope>NUCLEOTIDE SEQUENCE [LARGE SCALE GENOMIC DNA]</scope>
</reference>
<organism evidence="2 3">
    <name type="scientific">Devosia lucknowensis</name>
    <dbReference type="NCBI Taxonomy" id="1096929"/>
    <lineage>
        <taxon>Bacteria</taxon>
        <taxon>Pseudomonadati</taxon>
        <taxon>Pseudomonadota</taxon>
        <taxon>Alphaproteobacteria</taxon>
        <taxon>Hyphomicrobiales</taxon>
        <taxon>Devosiaceae</taxon>
        <taxon>Devosia</taxon>
    </lineage>
</organism>
<dbReference type="PANTHER" id="PTHR36057">
    <property type="match status" value="1"/>
</dbReference>
<feature type="chain" id="PRO_5012938480" description="DUF1223 domain-containing protein" evidence="1">
    <location>
        <begin position="26"/>
        <end position="244"/>
    </location>
</feature>
<evidence type="ECO:0000313" key="3">
    <source>
        <dbReference type="Proteomes" id="UP000194474"/>
    </source>
</evidence>
<gene>
    <name evidence="2" type="ORF">SAMN06295905_3321</name>
</gene>
<feature type="signal peptide" evidence="1">
    <location>
        <begin position="1"/>
        <end position="25"/>
    </location>
</feature>
<keyword evidence="3" id="KW-1185">Reference proteome</keyword>
<dbReference type="SUPFAM" id="SSF52833">
    <property type="entry name" value="Thioredoxin-like"/>
    <property type="match status" value="1"/>
</dbReference>
<evidence type="ECO:0008006" key="4">
    <source>
        <dbReference type="Google" id="ProtNLM"/>
    </source>
</evidence>
<name>A0A1Y6G7D6_9HYPH</name>
<keyword evidence="1" id="KW-0732">Signal</keyword>
<dbReference type="InterPro" id="IPR010634">
    <property type="entry name" value="DUF1223"/>
</dbReference>
<sequence>MLTRRSFTALAGSAFCLALSGHPMAQSSGGRVKAVVELFTSQGCAQCPPADAMLTSLAERGDVVALAYHVDYWDYIGWEDTFGSKAYSDLQRAYARGWNSSRIFTPQMVVNGSEGVVGSKRDKVQASVGRATLPLDVSLTVQNDMLKLEAPANAALGDATIWLVRYVRRAEVAIEKGENAGKSMVYTQVVVDRQMVGMWEASTGAEVKLPIEQVGAADGGIAILIQREQNGLPGPILGAAMHDF</sequence>
<dbReference type="EMBL" id="FXWK01000002">
    <property type="protein sequence ID" value="SMQ86025.1"/>
    <property type="molecule type" value="Genomic_DNA"/>
</dbReference>
<dbReference type="RefSeq" id="WP_170926529.1">
    <property type="nucleotide sequence ID" value="NZ_FXWK01000002.1"/>
</dbReference>
<dbReference type="Pfam" id="PF06764">
    <property type="entry name" value="DUF1223"/>
    <property type="match status" value="1"/>
</dbReference>
<proteinExistence type="predicted"/>
<dbReference type="InterPro" id="IPR036249">
    <property type="entry name" value="Thioredoxin-like_sf"/>
</dbReference>
<dbReference type="Proteomes" id="UP000194474">
    <property type="component" value="Unassembled WGS sequence"/>
</dbReference>
<protein>
    <recommendedName>
        <fullName evidence="4">DUF1223 domain-containing protein</fullName>
    </recommendedName>
</protein>
<evidence type="ECO:0000256" key="1">
    <source>
        <dbReference type="SAM" id="SignalP"/>
    </source>
</evidence>
<accession>A0A1Y6G7D6</accession>
<dbReference type="PANTHER" id="PTHR36057:SF1">
    <property type="entry name" value="LIPOPROTEIN LIPID ATTACHMENT SITE-LIKE PROTEIN, PUTATIVE (DUF1223)-RELATED"/>
    <property type="match status" value="1"/>
</dbReference>
<dbReference type="AlphaFoldDB" id="A0A1Y6G7D6"/>